<evidence type="ECO:0000313" key="10">
    <source>
        <dbReference type="Proteomes" id="UP000243975"/>
    </source>
</evidence>
<evidence type="ECO:0000256" key="2">
    <source>
        <dbReference type="ARBA" id="ARBA00022801"/>
    </source>
</evidence>
<evidence type="ECO:0000256" key="6">
    <source>
        <dbReference type="PROSITE-ProRule" id="PRU01052"/>
    </source>
</evidence>
<feature type="non-terminal residue" evidence="9">
    <location>
        <position position="1"/>
    </location>
</feature>
<dbReference type="GO" id="GO:0005783">
    <property type="term" value="C:endoplasmic reticulum"/>
    <property type="evidence" value="ECO:0007669"/>
    <property type="project" value="TreeGrafter"/>
</dbReference>
<dbReference type="AlphaFoldDB" id="A0A103Y8P2"/>
<protein>
    <submittedName>
        <fullName evidence="9">Root hair defective 3 GTP-binding</fullName>
    </submittedName>
</protein>
<keyword evidence="2" id="KW-0378">Hydrolase</keyword>
<evidence type="ECO:0000256" key="5">
    <source>
        <dbReference type="ARBA" id="ARBA00023136"/>
    </source>
</evidence>
<evidence type="ECO:0000256" key="4">
    <source>
        <dbReference type="ARBA" id="ARBA00023134"/>
    </source>
</evidence>
<dbReference type="PANTHER" id="PTHR45923">
    <property type="entry name" value="PROTEIN SEY1"/>
    <property type="match status" value="1"/>
</dbReference>
<keyword evidence="5" id="KW-0472">Membrane</keyword>
<dbReference type="PROSITE" id="PS51715">
    <property type="entry name" value="G_GB1_RHD3"/>
    <property type="match status" value="1"/>
</dbReference>
<gene>
    <name evidence="9" type="ORF">Ccrd_017117</name>
</gene>
<dbReference type="EMBL" id="LEKV01001991">
    <property type="protein sequence ID" value="KVI04565.1"/>
    <property type="molecule type" value="Genomic_DNA"/>
</dbReference>
<keyword evidence="10" id="KW-1185">Reference proteome</keyword>
<dbReference type="STRING" id="59895.A0A103Y8P2"/>
<reference evidence="9 10" key="1">
    <citation type="journal article" date="2016" name="Sci. Rep.">
        <title>The genome sequence of the outbreeding globe artichoke constructed de novo incorporating a phase-aware low-pass sequencing strategy of F1 progeny.</title>
        <authorList>
            <person name="Scaglione D."/>
            <person name="Reyes-Chin-Wo S."/>
            <person name="Acquadro A."/>
            <person name="Froenicke L."/>
            <person name="Portis E."/>
            <person name="Beitel C."/>
            <person name="Tirone M."/>
            <person name="Mauro R."/>
            <person name="Lo Monaco A."/>
            <person name="Mauromicale G."/>
            <person name="Faccioli P."/>
            <person name="Cattivelli L."/>
            <person name="Rieseberg L."/>
            <person name="Michelmore R."/>
            <person name="Lanteri S."/>
        </authorList>
    </citation>
    <scope>NUCLEOTIDE SEQUENCE [LARGE SCALE GENOMIC DNA]</scope>
    <source>
        <strain evidence="9">2C</strain>
    </source>
</reference>
<feature type="domain" description="GB1/RHD3-type G" evidence="8">
    <location>
        <begin position="1"/>
        <end position="45"/>
    </location>
</feature>
<evidence type="ECO:0000256" key="7">
    <source>
        <dbReference type="SAM" id="MobiDB-lite"/>
    </source>
</evidence>
<dbReference type="GO" id="GO:0005525">
    <property type="term" value="F:GTP binding"/>
    <property type="evidence" value="ECO:0007669"/>
    <property type="project" value="UniProtKB-KW"/>
</dbReference>
<dbReference type="Pfam" id="PF05879">
    <property type="entry name" value="RHD3_GTPase"/>
    <property type="match status" value="1"/>
</dbReference>
<dbReference type="GO" id="GO:0016320">
    <property type="term" value="P:endoplasmic reticulum membrane fusion"/>
    <property type="evidence" value="ECO:0007669"/>
    <property type="project" value="TreeGrafter"/>
</dbReference>
<keyword evidence="4" id="KW-0342">GTP-binding</keyword>
<keyword evidence="1" id="KW-0547">Nucleotide-binding</keyword>
<evidence type="ECO:0000313" key="9">
    <source>
        <dbReference type="EMBL" id="KVI04565.1"/>
    </source>
</evidence>
<feature type="compositionally biased region" description="Polar residues" evidence="7">
    <location>
        <begin position="97"/>
        <end position="116"/>
    </location>
</feature>
<organism evidence="9 10">
    <name type="scientific">Cynara cardunculus var. scolymus</name>
    <name type="common">Globe artichoke</name>
    <name type="synonym">Cynara scolymus</name>
    <dbReference type="NCBI Taxonomy" id="59895"/>
    <lineage>
        <taxon>Eukaryota</taxon>
        <taxon>Viridiplantae</taxon>
        <taxon>Streptophyta</taxon>
        <taxon>Embryophyta</taxon>
        <taxon>Tracheophyta</taxon>
        <taxon>Spermatophyta</taxon>
        <taxon>Magnoliopsida</taxon>
        <taxon>eudicotyledons</taxon>
        <taxon>Gunneridae</taxon>
        <taxon>Pentapetalae</taxon>
        <taxon>asterids</taxon>
        <taxon>campanulids</taxon>
        <taxon>Asterales</taxon>
        <taxon>Asteraceae</taxon>
        <taxon>Carduoideae</taxon>
        <taxon>Cardueae</taxon>
        <taxon>Carduinae</taxon>
        <taxon>Cynara</taxon>
    </lineage>
</organism>
<dbReference type="PANTHER" id="PTHR45923:SF2">
    <property type="entry name" value="PROTEIN SEY1"/>
    <property type="match status" value="1"/>
</dbReference>
<name>A0A103Y8P2_CYNCS</name>
<accession>A0A103Y8P2</accession>
<dbReference type="Proteomes" id="UP000243975">
    <property type="component" value="Unassembled WGS sequence"/>
</dbReference>
<keyword evidence="3" id="KW-0256">Endoplasmic reticulum</keyword>
<dbReference type="InterPro" id="IPR008803">
    <property type="entry name" value="RHD3/Sey1"/>
</dbReference>
<dbReference type="GO" id="GO:0003924">
    <property type="term" value="F:GTPase activity"/>
    <property type="evidence" value="ECO:0007669"/>
    <property type="project" value="TreeGrafter"/>
</dbReference>
<evidence type="ECO:0000256" key="3">
    <source>
        <dbReference type="ARBA" id="ARBA00022824"/>
    </source>
</evidence>
<evidence type="ECO:0000256" key="1">
    <source>
        <dbReference type="ARBA" id="ARBA00022741"/>
    </source>
</evidence>
<sequence length="116" mass="12514">MARCAGIKPCTVVMDLEGTDSTEQGEGDTAFKEQTTLFALAVSDISQVESTPEAAYEELYQKPAANNYQQQNGKMLLQSTKQLGAAANGNKDRHKNNPQQIALANSANSSRQPIKP</sequence>
<comment type="caution">
    <text evidence="9">The sequence shown here is derived from an EMBL/GenBank/DDBJ whole genome shotgun (WGS) entry which is preliminary data.</text>
</comment>
<dbReference type="Gramene" id="KVI04565">
    <property type="protein sequence ID" value="KVI04565"/>
    <property type="gene ID" value="Ccrd_017117"/>
</dbReference>
<feature type="region of interest" description="Disordered" evidence="7">
    <location>
        <begin position="84"/>
        <end position="116"/>
    </location>
</feature>
<evidence type="ECO:0000259" key="8">
    <source>
        <dbReference type="PROSITE" id="PS51715"/>
    </source>
</evidence>
<proteinExistence type="inferred from homology"/>
<dbReference type="InterPro" id="IPR030386">
    <property type="entry name" value="G_GB1_RHD3_dom"/>
</dbReference>
<comment type="similarity">
    <text evidence="6">Belongs to the TRAFAC class dynamin-like GTPase superfamily. GB1/RHD3 GTPase family.</text>
</comment>